<keyword evidence="4" id="KW-1185">Reference proteome</keyword>
<dbReference type="SUPFAM" id="SSF53639">
    <property type="entry name" value="AraD/HMP-PK domain-like"/>
    <property type="match status" value="1"/>
</dbReference>
<name>A0A2A4FQZ9_9SPHN</name>
<sequence length="254" mass="28237">MLARQLHRGCSAQEARIRRDLACCYRLIAHLGWDDFTSTHISARLAADGEEFLINPYGMLFEEITASSLIKVNTEGEILSDSPYNVNRAGFVIHSAVHMARPDAQCVIHLHTRDGVAVSIMEGGLRPLSQTAMVIADKIAFHEHEGVSLDLDERARLQADLGNRNLMILRNHGTLALGRTVGEAFRRISLLERACSIQVAAMSMNDDIHYASPEVVRRTGERFDEAAMEAAASLLWPALVRKMERIDPSFADMD</sequence>
<evidence type="ECO:0000256" key="1">
    <source>
        <dbReference type="ARBA" id="ARBA00037961"/>
    </source>
</evidence>
<organism evidence="3 4">
    <name type="scientific">Rhizorhabdus dicambivorans</name>
    <dbReference type="NCBI Taxonomy" id="1850238"/>
    <lineage>
        <taxon>Bacteria</taxon>
        <taxon>Pseudomonadati</taxon>
        <taxon>Pseudomonadota</taxon>
        <taxon>Alphaproteobacteria</taxon>
        <taxon>Sphingomonadales</taxon>
        <taxon>Sphingomonadaceae</taxon>
        <taxon>Rhizorhabdus</taxon>
    </lineage>
</organism>
<accession>A0A2A4FQZ9</accession>
<dbReference type="InterPro" id="IPR051017">
    <property type="entry name" value="Aldolase-II_Adducin_sf"/>
</dbReference>
<dbReference type="EMBL" id="NWUF01000034">
    <property type="protein sequence ID" value="PCE40144.1"/>
    <property type="molecule type" value="Genomic_DNA"/>
</dbReference>
<dbReference type="PANTHER" id="PTHR10672">
    <property type="entry name" value="ADDUCIN"/>
    <property type="match status" value="1"/>
</dbReference>
<dbReference type="Pfam" id="PF00596">
    <property type="entry name" value="Aldolase_II"/>
    <property type="match status" value="1"/>
</dbReference>
<feature type="domain" description="Class II aldolase/adducin N-terminal" evidence="2">
    <location>
        <begin position="19"/>
        <end position="199"/>
    </location>
</feature>
<dbReference type="NCBIfam" id="NF005451">
    <property type="entry name" value="PRK07044.1"/>
    <property type="match status" value="1"/>
</dbReference>
<dbReference type="InterPro" id="IPR001303">
    <property type="entry name" value="Aldolase_II/adducin_N"/>
</dbReference>
<dbReference type="RefSeq" id="WP_066961473.1">
    <property type="nucleotide sequence ID" value="NZ_CP023449.1"/>
</dbReference>
<dbReference type="Gene3D" id="3.40.225.10">
    <property type="entry name" value="Class II aldolase/adducin N-terminal domain"/>
    <property type="match status" value="1"/>
</dbReference>
<dbReference type="GO" id="GO:0005856">
    <property type="term" value="C:cytoskeleton"/>
    <property type="evidence" value="ECO:0007669"/>
    <property type="project" value="TreeGrafter"/>
</dbReference>
<reference evidence="3 4" key="1">
    <citation type="submission" date="2017-09" db="EMBL/GenBank/DDBJ databases">
        <title>The Catabolism of 3,6-Dichlorosalicylic acid is Initiated by the Cytochrome P450 Monooxygenase DsmABC in Rhizorhabdus dicambivorans Ndbn-20.</title>
        <authorList>
            <person name="Na L."/>
        </authorList>
    </citation>
    <scope>NUCLEOTIDE SEQUENCE [LARGE SCALE GENOMIC DNA]</scope>
    <source>
        <strain evidence="3 4">Ndbn-20m</strain>
    </source>
</reference>
<proteinExistence type="inferred from homology"/>
<dbReference type="InterPro" id="IPR036409">
    <property type="entry name" value="Aldolase_II/adducin_N_sf"/>
</dbReference>
<dbReference type="KEGG" id="rdi:CMV14_19550"/>
<dbReference type="SMART" id="SM01007">
    <property type="entry name" value="Aldolase_II"/>
    <property type="match status" value="1"/>
</dbReference>
<evidence type="ECO:0000259" key="2">
    <source>
        <dbReference type="SMART" id="SM01007"/>
    </source>
</evidence>
<evidence type="ECO:0000313" key="3">
    <source>
        <dbReference type="EMBL" id="PCE40144.1"/>
    </source>
</evidence>
<dbReference type="AlphaFoldDB" id="A0A2A4FQZ9"/>
<dbReference type="OrthoDB" id="5291399at2"/>
<dbReference type="GO" id="GO:0051015">
    <property type="term" value="F:actin filament binding"/>
    <property type="evidence" value="ECO:0007669"/>
    <property type="project" value="TreeGrafter"/>
</dbReference>
<dbReference type="Proteomes" id="UP000218934">
    <property type="component" value="Unassembled WGS sequence"/>
</dbReference>
<evidence type="ECO:0000313" key="4">
    <source>
        <dbReference type="Proteomes" id="UP000218934"/>
    </source>
</evidence>
<gene>
    <name evidence="3" type="ORF">COO09_21805</name>
</gene>
<protein>
    <submittedName>
        <fullName evidence="3">Class II aldolase</fullName>
    </submittedName>
</protein>
<comment type="similarity">
    <text evidence="1">Belongs to the aldolase class II family.</text>
</comment>
<dbReference type="PANTHER" id="PTHR10672:SF3">
    <property type="entry name" value="PROTEIN HU-LI TAI SHAO"/>
    <property type="match status" value="1"/>
</dbReference>
<comment type="caution">
    <text evidence="3">The sequence shown here is derived from an EMBL/GenBank/DDBJ whole genome shotgun (WGS) entry which is preliminary data.</text>
</comment>